<reference evidence="3" key="2">
    <citation type="submission" date="2014-06" db="EMBL/GenBank/DDBJ databases">
        <title>The complete genome of Blastobotrys (Arxula) adeninivorans LS3 - a yeast of biotechnological interest.</title>
        <authorList>
            <person name="Kunze G."/>
            <person name="Gaillardin C."/>
            <person name="Czernicka M."/>
            <person name="Durrens P."/>
            <person name="Martin T."/>
            <person name="Boer E."/>
            <person name="Gabaldon T."/>
            <person name="Cruz J."/>
            <person name="Talla E."/>
            <person name="Marck C."/>
            <person name="Goffeau A."/>
            <person name="Barbe V."/>
            <person name="Baret P."/>
            <person name="Baronian K."/>
            <person name="Beier S."/>
            <person name="Bleykasten C."/>
            <person name="Bode R."/>
            <person name="Casaregola S."/>
            <person name="Despons L."/>
            <person name="Fairhead C."/>
            <person name="Giersberg M."/>
            <person name="Gierski P."/>
            <person name="Hahnel U."/>
            <person name="Hartmann A."/>
            <person name="Jankowska D."/>
            <person name="Jubin C."/>
            <person name="Jung P."/>
            <person name="Lafontaine I."/>
            <person name="Leh-Louis V."/>
            <person name="Lemaire M."/>
            <person name="Marcet-Houben M."/>
            <person name="Mascher M."/>
            <person name="Morel G."/>
            <person name="Richard G.-F."/>
            <person name="Riechen J."/>
            <person name="Sacerdot C."/>
            <person name="Sarkar A."/>
            <person name="Savel G."/>
            <person name="Schacherer J."/>
            <person name="Sherman D."/>
            <person name="Straub M.-L."/>
            <person name="Stein N."/>
            <person name="Thierry A."/>
            <person name="Trautwein-Schult A."/>
            <person name="Westhof E."/>
            <person name="Worch S."/>
            <person name="Dujon B."/>
            <person name="Souciet J.-L."/>
            <person name="Wincker P."/>
            <person name="Scholz U."/>
            <person name="Neuveglise N."/>
        </authorList>
    </citation>
    <scope>NUCLEOTIDE SEQUENCE</scope>
    <source>
        <strain evidence="3">LS3</strain>
    </source>
</reference>
<sequence>MKYWGWLLLLICSTNVYAHECHANLAGNVGQYIHRPGRKHRGRRFRSTLRTASNGTEHGLDKSADKKVLYAGGSDRLFNAGERSPNGLQPSELTPAEAALVLPGYWGTTKVYEYSYNVIPNNDRRYEVDCYCIQGPPCSCDRVNDNELYFYELKQVKTTKLSAYSVGRNAHYAINGSVELVGTDPHNSASIGSDTPGHSHLALIAAAVLI</sequence>
<dbReference type="InterPro" id="IPR056634">
    <property type="entry name" value="DUF7732"/>
</dbReference>
<feature type="signal peptide" evidence="1">
    <location>
        <begin position="1"/>
        <end position="18"/>
    </location>
</feature>
<name>A0A060SZ24_BLAAD</name>
<accession>A0A060SZ24</accession>
<reference evidence="3" key="1">
    <citation type="submission" date="2014-02" db="EMBL/GenBank/DDBJ databases">
        <authorList>
            <person name="Genoscope - CEA"/>
        </authorList>
    </citation>
    <scope>NUCLEOTIDE SEQUENCE</scope>
    <source>
        <strain evidence="3">LS3</strain>
    </source>
</reference>
<feature type="chain" id="PRO_5001587876" evidence="1">
    <location>
        <begin position="19"/>
        <end position="210"/>
    </location>
</feature>
<gene>
    <name evidence="3" type="ORF">GNLVRS02_ARAD1C01936g</name>
</gene>
<dbReference type="Pfam" id="PF24866">
    <property type="entry name" value="DUF7732"/>
    <property type="match status" value="1"/>
</dbReference>
<evidence type="ECO:0000313" key="3">
    <source>
        <dbReference type="EMBL" id="CDP33978.1"/>
    </source>
</evidence>
<dbReference type="AlphaFoldDB" id="A0A060SZ24"/>
<organism evidence="3">
    <name type="scientific">Blastobotrys adeninivorans</name>
    <name type="common">Yeast</name>
    <name type="synonym">Arxula adeninivorans</name>
    <dbReference type="NCBI Taxonomy" id="409370"/>
    <lineage>
        <taxon>Eukaryota</taxon>
        <taxon>Fungi</taxon>
        <taxon>Dikarya</taxon>
        <taxon>Ascomycota</taxon>
        <taxon>Saccharomycotina</taxon>
        <taxon>Dipodascomycetes</taxon>
        <taxon>Dipodascales</taxon>
        <taxon>Trichomonascaceae</taxon>
        <taxon>Blastobotrys</taxon>
    </lineage>
</organism>
<evidence type="ECO:0000259" key="2">
    <source>
        <dbReference type="Pfam" id="PF24866"/>
    </source>
</evidence>
<dbReference type="PANTHER" id="PTHR42091">
    <property type="entry name" value="CONSERVED GLYCINE-RICH PROTEIN (AFU_ORTHOLOGUE AFUA_7G02440)"/>
    <property type="match status" value="1"/>
</dbReference>
<dbReference type="EMBL" id="HG937693">
    <property type="protein sequence ID" value="CDP33978.1"/>
    <property type="molecule type" value="Genomic_DNA"/>
</dbReference>
<feature type="domain" description="DUF7732" evidence="2">
    <location>
        <begin position="70"/>
        <end position="177"/>
    </location>
</feature>
<dbReference type="PANTHER" id="PTHR42091:SF1">
    <property type="entry name" value="CONSERVED GLYCINE-RICH PROTEIN (AFU_ORTHOLOGUE AFUA_7G02440)"/>
    <property type="match status" value="1"/>
</dbReference>
<proteinExistence type="predicted"/>
<evidence type="ECO:0000256" key="1">
    <source>
        <dbReference type="SAM" id="SignalP"/>
    </source>
</evidence>
<protein>
    <submittedName>
        <fullName evidence="3">ARAD1C01936p</fullName>
    </submittedName>
</protein>
<keyword evidence="1" id="KW-0732">Signal</keyword>